<keyword evidence="3" id="KW-1185">Reference proteome</keyword>
<gene>
    <name evidence="2" type="ORF">G7067_05690</name>
</gene>
<feature type="domain" description="Microcin J25-processing protein McjB C-terminal" evidence="1">
    <location>
        <begin position="41"/>
        <end position="132"/>
    </location>
</feature>
<protein>
    <submittedName>
        <fullName evidence="2">Lasso peptide biosynthesis B2 protein</fullName>
    </submittedName>
</protein>
<dbReference type="RefSeq" id="WP_166322632.1">
    <property type="nucleotide sequence ID" value="NZ_CP049934.1"/>
</dbReference>
<dbReference type="NCBIfam" id="NF033537">
    <property type="entry name" value="lasso_biosyn_B2"/>
    <property type="match status" value="1"/>
</dbReference>
<dbReference type="Proteomes" id="UP000501387">
    <property type="component" value="Chromosome"/>
</dbReference>
<accession>A0A6G8FIY4</accession>
<evidence type="ECO:0000313" key="3">
    <source>
        <dbReference type="Proteomes" id="UP000501387"/>
    </source>
</evidence>
<sequence>MSYEVTISQPKSPMSVLRRIKVRTAIGVAFLLCKLKPRRIIWFLKLLNTSRKPSSLDDAKQARAQVIALSVRCAHREGCVPRSIAVALLCRAEGGFADWCVGVRTTAPFGAHAWVEVNGHPVAEGIEPGQFAVLDSVRWKEE</sequence>
<dbReference type="InterPro" id="IPR053521">
    <property type="entry name" value="McjB-like"/>
</dbReference>
<reference evidence="2 3" key="1">
    <citation type="submission" date="2020-03" db="EMBL/GenBank/DDBJ databases">
        <title>Leucobacter sp. nov., isolated from beetles.</title>
        <authorList>
            <person name="Hyun D.-W."/>
            <person name="Bae J.-W."/>
        </authorList>
    </citation>
    <scope>NUCLEOTIDE SEQUENCE [LARGE SCALE GENOMIC DNA]</scope>
    <source>
        <strain evidence="2 3">HDW9B</strain>
    </source>
</reference>
<dbReference type="KEGG" id="lins:G7067_05690"/>
<dbReference type="InterPro" id="IPR032708">
    <property type="entry name" value="McjB_C"/>
</dbReference>
<organism evidence="2 3">
    <name type="scientific">Leucobacter insecticola</name>
    <dbReference type="NCBI Taxonomy" id="2714934"/>
    <lineage>
        <taxon>Bacteria</taxon>
        <taxon>Bacillati</taxon>
        <taxon>Actinomycetota</taxon>
        <taxon>Actinomycetes</taxon>
        <taxon>Micrococcales</taxon>
        <taxon>Microbacteriaceae</taxon>
        <taxon>Leucobacter</taxon>
    </lineage>
</organism>
<proteinExistence type="predicted"/>
<dbReference type="AlphaFoldDB" id="A0A6G8FIY4"/>
<dbReference type="EMBL" id="CP049934">
    <property type="protein sequence ID" value="QIM16022.1"/>
    <property type="molecule type" value="Genomic_DNA"/>
</dbReference>
<evidence type="ECO:0000313" key="2">
    <source>
        <dbReference type="EMBL" id="QIM16022.1"/>
    </source>
</evidence>
<name>A0A6G8FIY4_9MICO</name>
<dbReference type="Pfam" id="PF13471">
    <property type="entry name" value="Transglut_core3"/>
    <property type="match status" value="1"/>
</dbReference>
<evidence type="ECO:0000259" key="1">
    <source>
        <dbReference type="Pfam" id="PF13471"/>
    </source>
</evidence>